<dbReference type="InterPro" id="IPR053354">
    <property type="entry name" value="MGDG_epimerase"/>
</dbReference>
<dbReference type="AlphaFoldDB" id="A0A507F446"/>
<evidence type="ECO:0000313" key="2">
    <source>
        <dbReference type="Proteomes" id="UP000320333"/>
    </source>
</evidence>
<comment type="caution">
    <text evidence="1">The sequence shown here is derived from an EMBL/GenBank/DDBJ whole genome shotgun (WGS) entry which is preliminary data.</text>
</comment>
<name>A0A507F446_9FUNG</name>
<protein>
    <submittedName>
        <fullName evidence="1">Uncharacterized protein</fullName>
    </submittedName>
</protein>
<gene>
    <name evidence="1" type="ORF">CcCBS67573_g06307</name>
</gene>
<dbReference type="InterPro" id="IPR036291">
    <property type="entry name" value="NAD(P)-bd_dom_sf"/>
</dbReference>
<proteinExistence type="predicted"/>
<dbReference type="STRING" id="246404.A0A507F446"/>
<evidence type="ECO:0000313" key="1">
    <source>
        <dbReference type="EMBL" id="TPX71041.1"/>
    </source>
</evidence>
<keyword evidence="2" id="KW-1185">Reference proteome</keyword>
<accession>A0A507F446</accession>
<organism evidence="1 2">
    <name type="scientific">Chytriomyces confervae</name>
    <dbReference type="NCBI Taxonomy" id="246404"/>
    <lineage>
        <taxon>Eukaryota</taxon>
        <taxon>Fungi</taxon>
        <taxon>Fungi incertae sedis</taxon>
        <taxon>Chytridiomycota</taxon>
        <taxon>Chytridiomycota incertae sedis</taxon>
        <taxon>Chytridiomycetes</taxon>
        <taxon>Chytridiales</taxon>
        <taxon>Chytriomycetaceae</taxon>
        <taxon>Chytriomyces</taxon>
    </lineage>
</organism>
<dbReference type="Proteomes" id="UP000320333">
    <property type="component" value="Unassembled WGS sequence"/>
</dbReference>
<dbReference type="PANTHER" id="PTHR43558:SF8">
    <property type="entry name" value="SHORT-CHAIN DEHYDROGENASE_REDUCTASE FAMILY PROTEIN"/>
    <property type="match status" value="1"/>
</dbReference>
<dbReference type="Gene3D" id="3.40.50.720">
    <property type="entry name" value="NAD(P)-binding Rossmann-like Domain"/>
    <property type="match status" value="1"/>
</dbReference>
<dbReference type="PANTHER" id="PTHR43558">
    <property type="entry name" value="REDUCTASE, PUTATIVE (AFU_ORTHOLOGUE AFUA_3G10540)-RELATED"/>
    <property type="match status" value="1"/>
</dbReference>
<reference evidence="1 2" key="1">
    <citation type="journal article" date="2019" name="Sci. Rep.">
        <title>Comparative genomics of chytrid fungi reveal insights into the obligate biotrophic and pathogenic lifestyle of Synchytrium endobioticum.</title>
        <authorList>
            <person name="van de Vossenberg B.T.L.H."/>
            <person name="Warris S."/>
            <person name="Nguyen H.D.T."/>
            <person name="van Gent-Pelzer M.P.E."/>
            <person name="Joly D.L."/>
            <person name="van de Geest H.C."/>
            <person name="Bonants P.J.M."/>
            <person name="Smith D.S."/>
            <person name="Levesque C.A."/>
            <person name="van der Lee T.A.J."/>
        </authorList>
    </citation>
    <scope>NUCLEOTIDE SEQUENCE [LARGE SCALE GENOMIC DNA]</scope>
    <source>
        <strain evidence="1 2">CBS 675.73</strain>
    </source>
</reference>
<dbReference type="InterPro" id="IPR002347">
    <property type="entry name" value="SDR_fam"/>
</dbReference>
<dbReference type="SUPFAM" id="SSF51735">
    <property type="entry name" value="NAD(P)-binding Rossmann-fold domains"/>
    <property type="match status" value="1"/>
</dbReference>
<dbReference type="OrthoDB" id="2145229at2759"/>
<dbReference type="Pfam" id="PF00106">
    <property type="entry name" value="adh_short"/>
    <property type="match status" value="1"/>
</dbReference>
<sequence length="1105" mass="123328">MLCLNDGDTHKLAARLSRLALASSAVFMSAVVGHVPFRILAQLIKLVFKLEETVDDGAVIELVVAKNAAHSPLRSFQFHHLGSHLLNSDSLHQCLLRTSRSEMRNFHSPYSDVVNELPSFSVFDEVTGEAKSVFKRRHLDLNESMHPFLQSVEYQRNSVSEKDDLISDSHADKSFGATTDVPIGHVSVVSTKAMFDRALNVFTLGLLKNAPLARDKAIVAGGAICACLHPWPAHILEKYRLEGRMETFLYGSVLAAFPKEIAVMIEGYAGFIAKWADAVDVELFHHLCGQASPYSGSDIDVFFVCPQGATNVTAAVNHLPAMHQAILKNRAAAPVRKYIDLNQPHWIRHIDGMDPESDWFIDADNEVEKVNAEKQGREFKPFSERYQNLPASDKKPDKRGWTLVHERAVEARLRLLWTVRTTNSITIAGCHPVRHTQLMLPVVRAAEQVVYPFDLDCVSVFYDGNNVYATPRALRSFNTRTNFVDTRCIQDRARCIRILKYATRGFSSLVFEICRHFPRCDVDVSKSLREALVRGFPERVNERKGGNADDSDEDSDDDYDDDWFPLRFHPDAGNADVEPNAYLIGMDYTPAPLLYGPTIEPSDLLLQIDTFESPENFTQIRNRSPLVHILRHETTSNLSSFQTEIQKSRDALIPMQFKFLKDAVIGRRVKFGTAFHLCYMCKTDVAFEDGDEKEIFVDSDLMEDDGEASVAEERDGKDETTPTRKIALCADCHALNSRKQAETADMTGMHALVTGGRIKIGKAVALRLLRNGATVHITTRFPLLLIHAFRREEDSASWWSRMNVYSLDLKNLAAVAAFCEYLMGRLERIDVFVQNAAQTVWRPPAYYEPMVKGERELLGSMGDFERVRWVRFDVASTSSIPLETFEKLSLEGASPELDINASAPMDSITIASENVVSPWSLEHAAKSADPIDLRSVTTWNQTLPQIPTSEMAEVLIINSFAPMMLLQKLQPLLSPASRPRGNASFVVNVTSREGSFAATRDQDGRASFFNDVAGLHPHTNMAKAALNRLTQTIAPDWAIQGVYVTAVDPGWVSLMGPDGEGSSVVEPPLTAEDGAARILDPVFAGLKGKVFWSGVLLRNFRVSDW</sequence>
<dbReference type="EMBL" id="QEAP01000262">
    <property type="protein sequence ID" value="TPX71041.1"/>
    <property type="molecule type" value="Genomic_DNA"/>
</dbReference>